<protein>
    <recommendedName>
        <fullName evidence="7">Gamma-soluble NSF attachment protein</fullName>
    </recommendedName>
    <alternativeName>
        <fullName evidence="8">N-ethylmaleimide-sensitive factor attachment protein gamma</fullName>
    </alternativeName>
</protein>
<evidence type="ECO:0000256" key="2">
    <source>
        <dbReference type="ARBA" id="ARBA00010050"/>
    </source>
</evidence>
<dbReference type="PANTHER" id="PTHR13768:SF2">
    <property type="entry name" value="GAMMA-SOLUBLE NSF ATTACHMENT PROTEIN"/>
    <property type="match status" value="1"/>
</dbReference>
<reference evidence="10" key="1">
    <citation type="submission" date="2019-05" db="EMBL/GenBank/DDBJ databases">
        <title>Annotation for the trematode Paragonimus heterotremus.</title>
        <authorList>
            <person name="Choi Y.-J."/>
        </authorList>
    </citation>
    <scope>NUCLEOTIDE SEQUENCE</scope>
    <source>
        <strain evidence="10">LC</strain>
    </source>
</reference>
<keyword evidence="6" id="KW-0472">Membrane</keyword>
<dbReference type="AlphaFoldDB" id="A0A8J4TF11"/>
<dbReference type="GO" id="GO:0005774">
    <property type="term" value="C:vacuolar membrane"/>
    <property type="evidence" value="ECO:0007669"/>
    <property type="project" value="TreeGrafter"/>
</dbReference>
<dbReference type="EMBL" id="LUCH01002767">
    <property type="protein sequence ID" value="KAF5401007.1"/>
    <property type="molecule type" value="Genomic_DNA"/>
</dbReference>
<name>A0A8J4TF11_9TREM</name>
<proteinExistence type="inferred from homology"/>
<evidence type="ECO:0000256" key="1">
    <source>
        <dbReference type="ARBA" id="ARBA00004170"/>
    </source>
</evidence>
<evidence type="ECO:0000313" key="11">
    <source>
        <dbReference type="Proteomes" id="UP000748531"/>
    </source>
</evidence>
<comment type="similarity">
    <text evidence="2">Belongs to the SNAP family.</text>
</comment>
<evidence type="ECO:0000256" key="7">
    <source>
        <dbReference type="ARBA" id="ARBA00040047"/>
    </source>
</evidence>
<dbReference type="SUPFAM" id="SSF48452">
    <property type="entry name" value="TPR-like"/>
    <property type="match status" value="1"/>
</dbReference>
<dbReference type="Gene3D" id="1.25.40.10">
    <property type="entry name" value="Tetratricopeptide repeat domain"/>
    <property type="match status" value="1"/>
</dbReference>
<feature type="region of interest" description="Disordered" evidence="9">
    <location>
        <begin position="299"/>
        <end position="350"/>
    </location>
</feature>
<evidence type="ECO:0000256" key="6">
    <source>
        <dbReference type="ARBA" id="ARBA00023136"/>
    </source>
</evidence>
<dbReference type="GO" id="GO:0016192">
    <property type="term" value="P:vesicle-mediated transport"/>
    <property type="evidence" value="ECO:0007669"/>
    <property type="project" value="UniProtKB-KW"/>
</dbReference>
<keyword evidence="5" id="KW-0653">Protein transport</keyword>
<evidence type="ECO:0000256" key="5">
    <source>
        <dbReference type="ARBA" id="ARBA00022927"/>
    </source>
</evidence>
<comment type="subcellular location">
    <subcellularLocation>
        <location evidence="1">Membrane</location>
        <topology evidence="1">Peripheral membrane protein</topology>
    </subcellularLocation>
</comment>
<keyword evidence="11" id="KW-1185">Reference proteome</keyword>
<dbReference type="GO" id="GO:0019905">
    <property type="term" value="F:syntaxin binding"/>
    <property type="evidence" value="ECO:0007669"/>
    <property type="project" value="TreeGrafter"/>
</dbReference>
<dbReference type="Proteomes" id="UP000748531">
    <property type="component" value="Unassembled WGS sequence"/>
</dbReference>
<organism evidence="10 11">
    <name type="scientific">Paragonimus heterotremus</name>
    <dbReference type="NCBI Taxonomy" id="100268"/>
    <lineage>
        <taxon>Eukaryota</taxon>
        <taxon>Metazoa</taxon>
        <taxon>Spiralia</taxon>
        <taxon>Lophotrochozoa</taxon>
        <taxon>Platyhelminthes</taxon>
        <taxon>Trematoda</taxon>
        <taxon>Digenea</taxon>
        <taxon>Plagiorchiida</taxon>
        <taxon>Troglotremata</taxon>
        <taxon>Troglotrematidae</taxon>
        <taxon>Paragonimus</taxon>
    </lineage>
</organism>
<evidence type="ECO:0000256" key="9">
    <source>
        <dbReference type="SAM" id="MobiDB-lite"/>
    </source>
</evidence>
<evidence type="ECO:0000256" key="4">
    <source>
        <dbReference type="ARBA" id="ARBA00022892"/>
    </source>
</evidence>
<accession>A0A8J4TF11</accession>
<dbReference type="GO" id="GO:0006886">
    <property type="term" value="P:intracellular protein transport"/>
    <property type="evidence" value="ECO:0007669"/>
    <property type="project" value="InterPro"/>
</dbReference>
<dbReference type="InterPro" id="IPR011990">
    <property type="entry name" value="TPR-like_helical_dom_sf"/>
</dbReference>
<feature type="compositionally biased region" description="Acidic residues" evidence="9">
    <location>
        <begin position="337"/>
        <end position="350"/>
    </location>
</feature>
<evidence type="ECO:0000313" key="10">
    <source>
        <dbReference type="EMBL" id="KAF5401007.1"/>
    </source>
</evidence>
<dbReference type="OrthoDB" id="26569at2759"/>
<comment type="caution">
    <text evidence="10">The sequence shown here is derived from an EMBL/GenBank/DDBJ whole genome shotgun (WGS) entry which is preliminary data.</text>
</comment>
<dbReference type="Pfam" id="PF14938">
    <property type="entry name" value="SNAP"/>
    <property type="match status" value="1"/>
</dbReference>
<dbReference type="GO" id="GO:0031201">
    <property type="term" value="C:SNARE complex"/>
    <property type="evidence" value="ECO:0007669"/>
    <property type="project" value="TreeGrafter"/>
</dbReference>
<sequence>MTSLPEDAAELTCKAEKCLKTSFLKRTPDYDSAVEYYTKAALLCRNAKRLDASAELYQKVAELHFKLGSYFYCAKNYETAALIYKDLQQYEQMADLITKAGDLLRKAGSPDSAGYVYERAAKALEKSLPIRAAEFYESAADACQVEDKYHEASDHFNSAARVWVRLHRFEKAEKALRSYVDCVQLGNPDSTAATIGGFSDSSAVPKLCARAVVVLILIKLHLGDEVAAEKVYSEAVAKWCFLETDENRSVKQLISAYEERDPEAFAVAIKASCFRLLDLDYVRLMKEIKVVPSRESKAEKLKSEVHSNASPSSFENRSPSKNDSAQVSTTYVPASEAFEDEEDEIKEDIC</sequence>
<evidence type="ECO:0000256" key="3">
    <source>
        <dbReference type="ARBA" id="ARBA00022448"/>
    </source>
</evidence>
<dbReference type="PANTHER" id="PTHR13768">
    <property type="entry name" value="SOLUBLE NSF ATTACHMENT PROTEIN SNAP"/>
    <property type="match status" value="1"/>
</dbReference>
<keyword evidence="3" id="KW-0813">Transport</keyword>
<dbReference type="InterPro" id="IPR000744">
    <property type="entry name" value="NSF_attach"/>
</dbReference>
<feature type="compositionally biased region" description="Polar residues" evidence="9">
    <location>
        <begin position="306"/>
        <end position="332"/>
    </location>
</feature>
<evidence type="ECO:0000256" key="8">
    <source>
        <dbReference type="ARBA" id="ARBA00042485"/>
    </source>
</evidence>
<gene>
    <name evidence="10" type="ORF">PHET_05227</name>
</gene>
<keyword evidence="4" id="KW-0931">ER-Golgi transport</keyword>
<dbReference type="GO" id="GO:0005483">
    <property type="term" value="F:soluble NSF attachment protein activity"/>
    <property type="evidence" value="ECO:0007669"/>
    <property type="project" value="TreeGrafter"/>
</dbReference>